<dbReference type="PROSITE" id="PS51081">
    <property type="entry name" value="ZF_SIAH"/>
    <property type="match status" value="1"/>
</dbReference>
<dbReference type="GO" id="GO:0008270">
    <property type="term" value="F:zinc ion binding"/>
    <property type="evidence" value="ECO:0007669"/>
    <property type="project" value="UniProtKB-KW"/>
</dbReference>
<dbReference type="EC" id="2.3.2.27" evidence="4"/>
<evidence type="ECO:0000256" key="9">
    <source>
        <dbReference type="ARBA" id="ARBA00022833"/>
    </source>
</evidence>
<comment type="similarity">
    <text evidence="3">Belongs to the SINA (Seven in absentia) family.</text>
</comment>
<dbReference type="InterPro" id="IPR001841">
    <property type="entry name" value="Znf_RING"/>
</dbReference>
<feature type="domain" description="RING-type" evidence="12">
    <location>
        <begin position="23"/>
        <end position="58"/>
    </location>
</feature>
<evidence type="ECO:0000313" key="14">
    <source>
        <dbReference type="Proteomes" id="UP000504610"/>
    </source>
</evidence>
<dbReference type="GeneID" id="108850608"/>
<evidence type="ECO:0000256" key="2">
    <source>
        <dbReference type="ARBA" id="ARBA00004906"/>
    </source>
</evidence>
<dbReference type="Gene3D" id="3.30.40.10">
    <property type="entry name" value="Zinc/RING finger domain, C3HC4 (zinc finger)"/>
    <property type="match status" value="1"/>
</dbReference>
<dbReference type="GO" id="GO:0061630">
    <property type="term" value="F:ubiquitin protein ligase activity"/>
    <property type="evidence" value="ECO:0007669"/>
    <property type="project" value="UniProtKB-EC"/>
</dbReference>
<dbReference type="GO" id="GO:0016567">
    <property type="term" value="P:protein ubiquitination"/>
    <property type="evidence" value="ECO:0007669"/>
    <property type="project" value="UniProtKB-UniPathway"/>
</dbReference>
<evidence type="ECO:0000256" key="10">
    <source>
        <dbReference type="ARBA" id="ARBA00024004"/>
    </source>
</evidence>
<feature type="domain" description="SIAH-type" evidence="13">
    <location>
        <begin position="76"/>
        <end position="134"/>
    </location>
</feature>
<comment type="pathway">
    <text evidence="2">Protein modification; protein ubiquitination.</text>
</comment>
<evidence type="ECO:0000256" key="5">
    <source>
        <dbReference type="ARBA" id="ARBA00022679"/>
    </source>
</evidence>
<dbReference type="Proteomes" id="UP000504610">
    <property type="component" value="Chromosome 4"/>
</dbReference>
<evidence type="ECO:0000256" key="7">
    <source>
        <dbReference type="ARBA" id="ARBA00022771"/>
    </source>
</evidence>
<keyword evidence="14" id="KW-1185">Reference proteome</keyword>
<comment type="catalytic activity">
    <reaction evidence="1">
        <text>S-ubiquitinyl-[E2 ubiquitin-conjugating enzyme]-L-cysteine + [acceptor protein]-L-lysine = [E2 ubiquitin-conjugating enzyme]-L-cysteine + N(6)-ubiquitinyl-[acceptor protein]-L-lysine.</text>
        <dbReference type="EC" id="2.3.2.27"/>
    </reaction>
</comment>
<dbReference type="Pfam" id="PF21361">
    <property type="entry name" value="Sina_ZnF"/>
    <property type="match status" value="1"/>
</dbReference>
<dbReference type="InterPro" id="IPR049548">
    <property type="entry name" value="Sina-like_RING"/>
</dbReference>
<dbReference type="InterPro" id="IPR013010">
    <property type="entry name" value="Znf_SIAH"/>
</dbReference>
<evidence type="ECO:0000256" key="8">
    <source>
        <dbReference type="ARBA" id="ARBA00022786"/>
    </source>
</evidence>
<dbReference type="PROSITE" id="PS50089">
    <property type="entry name" value="ZF_RING_2"/>
    <property type="match status" value="1"/>
</dbReference>
<dbReference type="PANTHER" id="PTHR46632">
    <property type="entry name" value="E3 UBIQUITIN-PROTEIN LIGASE SINA-LIKE 4"/>
    <property type="match status" value="1"/>
</dbReference>
<dbReference type="SUPFAM" id="SSF57850">
    <property type="entry name" value="RING/U-box"/>
    <property type="match status" value="1"/>
</dbReference>
<sequence>MECVSSTEDKPRTGILNLDVLSCPICVEPFTIPIFQCDNGHLACSSCCPKLRNKCPSCALPVGHSRCRAMETVLESTSIPCQNAEFGCTQKLTYGEESTHEKTCTFSPCYCPVKDCNYTGSCEDVYLHYKKLIHQKPQSTSQRCRVRCGSSFFVKMNISDKLVIGTLYEKRLLFTVQSFWKPYGVYVTVSCIAPPSSPKVEKLSYCISYTMDGHTITYKSPELKMIQRVSFHKPEENYMWIPNSLVHGKSLETRICIKKREKDKSNDTEGPHQFVQKKVFVQKKKVLFRK</sequence>
<evidence type="ECO:0000256" key="3">
    <source>
        <dbReference type="ARBA" id="ARBA00009119"/>
    </source>
</evidence>
<evidence type="ECO:0000259" key="12">
    <source>
        <dbReference type="PROSITE" id="PS50089"/>
    </source>
</evidence>
<gene>
    <name evidence="15" type="primary">LOC108850608</name>
</gene>
<keyword evidence="8" id="KW-0833">Ubl conjugation pathway</keyword>
<accession>A0A6J0N568</accession>
<evidence type="ECO:0000256" key="6">
    <source>
        <dbReference type="ARBA" id="ARBA00022723"/>
    </source>
</evidence>
<dbReference type="PANTHER" id="PTHR46632:SF3">
    <property type="entry name" value="E3 UBIQUITIN-PROTEIN LIGASE SINA-LIKE 7-RELATED"/>
    <property type="match status" value="1"/>
</dbReference>
<dbReference type="KEGG" id="rsz:108850608"/>
<dbReference type="Pfam" id="PF21362">
    <property type="entry name" value="Sina_RING"/>
    <property type="match status" value="1"/>
</dbReference>
<keyword evidence="5" id="KW-0808">Transferase</keyword>
<organism evidence="14 15">
    <name type="scientific">Raphanus sativus</name>
    <name type="common">Radish</name>
    <name type="synonym">Raphanus raphanistrum var. sativus</name>
    <dbReference type="NCBI Taxonomy" id="3726"/>
    <lineage>
        <taxon>Eukaryota</taxon>
        <taxon>Viridiplantae</taxon>
        <taxon>Streptophyta</taxon>
        <taxon>Embryophyta</taxon>
        <taxon>Tracheophyta</taxon>
        <taxon>Spermatophyta</taxon>
        <taxon>Magnoliopsida</taxon>
        <taxon>eudicotyledons</taxon>
        <taxon>Gunneridae</taxon>
        <taxon>Pentapetalae</taxon>
        <taxon>rosids</taxon>
        <taxon>malvids</taxon>
        <taxon>Brassicales</taxon>
        <taxon>Brassicaceae</taxon>
        <taxon>Brassiceae</taxon>
        <taxon>Raphanus</taxon>
    </lineage>
</organism>
<dbReference type="SUPFAM" id="SSF49599">
    <property type="entry name" value="TRAF domain-like"/>
    <property type="match status" value="1"/>
</dbReference>
<dbReference type="UniPathway" id="UPA00143"/>
<dbReference type="AlphaFoldDB" id="A0A6J0N568"/>
<dbReference type="CDD" id="cd16571">
    <property type="entry name" value="RING-HC_SIAHs"/>
    <property type="match status" value="1"/>
</dbReference>
<reference evidence="15" key="2">
    <citation type="submission" date="2025-08" db="UniProtKB">
        <authorList>
            <consortium name="RefSeq"/>
        </authorList>
    </citation>
    <scope>IDENTIFICATION</scope>
    <source>
        <tissue evidence="15">Leaf</tissue>
    </source>
</reference>
<evidence type="ECO:0000256" key="11">
    <source>
        <dbReference type="PROSITE-ProRule" id="PRU00455"/>
    </source>
</evidence>
<keyword evidence="9" id="KW-0862">Zinc</keyword>
<keyword evidence="6" id="KW-0479">Metal-binding</keyword>
<keyword evidence="7 11" id="KW-0863">Zinc-finger</keyword>
<protein>
    <recommendedName>
        <fullName evidence="4">RING-type E3 ubiquitin transferase</fullName>
        <ecNumber evidence="4">2.3.2.27</ecNumber>
    </recommendedName>
</protein>
<dbReference type="OrthoDB" id="4788989at2759"/>
<proteinExistence type="inferred from homology"/>
<reference evidence="14" key="1">
    <citation type="journal article" date="2019" name="Database">
        <title>The radish genome database (RadishGD): an integrated information resource for radish genomics.</title>
        <authorList>
            <person name="Yu H.J."/>
            <person name="Baek S."/>
            <person name="Lee Y.J."/>
            <person name="Cho A."/>
            <person name="Mun J.H."/>
        </authorList>
    </citation>
    <scope>NUCLEOTIDE SEQUENCE [LARGE SCALE GENOMIC DNA]</scope>
    <source>
        <strain evidence="14">cv. WK10039</strain>
    </source>
</reference>
<evidence type="ECO:0000259" key="13">
    <source>
        <dbReference type="PROSITE" id="PS51081"/>
    </source>
</evidence>
<evidence type="ECO:0000256" key="4">
    <source>
        <dbReference type="ARBA" id="ARBA00012483"/>
    </source>
</evidence>
<dbReference type="InterPro" id="IPR013083">
    <property type="entry name" value="Znf_RING/FYVE/PHD"/>
</dbReference>
<dbReference type="RefSeq" id="XP_018479609.2">
    <property type="nucleotide sequence ID" value="XM_018624107.2"/>
</dbReference>
<comment type="function">
    <text evidence="10">E3 ubiquitin-protein ligase that mediates ubiquitination and subsequent proteasomal degradation of target proteins. E3 ubiquitin ligases accept ubiquitin from an E2 ubiquitin-conjugating enzyme in the form of a thioester and then directly transfers the ubiquitin to targeted substrates. It probably triggers the ubiquitin-mediated degradation of different substrates.</text>
</comment>
<dbReference type="InterPro" id="IPR044286">
    <property type="entry name" value="SINL_plant"/>
</dbReference>
<evidence type="ECO:0000313" key="15">
    <source>
        <dbReference type="RefSeq" id="XP_018479609.2"/>
    </source>
</evidence>
<evidence type="ECO:0000256" key="1">
    <source>
        <dbReference type="ARBA" id="ARBA00000900"/>
    </source>
</evidence>
<name>A0A6J0N568_RAPSA</name>